<accession>A0ACB9AM43</accession>
<reference evidence="2" key="1">
    <citation type="journal article" date="2022" name="Mol. Ecol. Resour.">
        <title>The genomes of chicory, endive, great burdock and yacon provide insights into Asteraceae palaeo-polyploidization history and plant inulin production.</title>
        <authorList>
            <person name="Fan W."/>
            <person name="Wang S."/>
            <person name="Wang H."/>
            <person name="Wang A."/>
            <person name="Jiang F."/>
            <person name="Liu H."/>
            <person name="Zhao H."/>
            <person name="Xu D."/>
            <person name="Zhang Y."/>
        </authorList>
    </citation>
    <scope>NUCLEOTIDE SEQUENCE [LARGE SCALE GENOMIC DNA]</scope>
    <source>
        <strain evidence="2">cv. Punajuju</strain>
    </source>
</reference>
<reference evidence="1 2" key="2">
    <citation type="journal article" date="2022" name="Mol. Ecol. Resour.">
        <title>The genomes of chicory, endive, great burdock and yacon provide insights into Asteraceae paleo-polyploidization history and plant inulin production.</title>
        <authorList>
            <person name="Fan W."/>
            <person name="Wang S."/>
            <person name="Wang H."/>
            <person name="Wang A."/>
            <person name="Jiang F."/>
            <person name="Liu H."/>
            <person name="Zhao H."/>
            <person name="Xu D."/>
            <person name="Zhang Y."/>
        </authorList>
    </citation>
    <scope>NUCLEOTIDE SEQUENCE [LARGE SCALE GENOMIC DNA]</scope>
    <source>
        <strain evidence="2">cv. Punajuju</strain>
        <tissue evidence="1">Leaves</tissue>
    </source>
</reference>
<protein>
    <submittedName>
        <fullName evidence="1">Uncharacterized protein</fullName>
    </submittedName>
</protein>
<proteinExistence type="predicted"/>
<dbReference type="EMBL" id="CM042015">
    <property type="protein sequence ID" value="KAI3710561.1"/>
    <property type="molecule type" value="Genomic_DNA"/>
</dbReference>
<dbReference type="Proteomes" id="UP001055811">
    <property type="component" value="Linkage Group LG07"/>
</dbReference>
<evidence type="ECO:0000313" key="2">
    <source>
        <dbReference type="Proteomes" id="UP001055811"/>
    </source>
</evidence>
<organism evidence="1 2">
    <name type="scientific">Cichorium intybus</name>
    <name type="common">Chicory</name>
    <dbReference type="NCBI Taxonomy" id="13427"/>
    <lineage>
        <taxon>Eukaryota</taxon>
        <taxon>Viridiplantae</taxon>
        <taxon>Streptophyta</taxon>
        <taxon>Embryophyta</taxon>
        <taxon>Tracheophyta</taxon>
        <taxon>Spermatophyta</taxon>
        <taxon>Magnoliopsida</taxon>
        <taxon>eudicotyledons</taxon>
        <taxon>Gunneridae</taxon>
        <taxon>Pentapetalae</taxon>
        <taxon>asterids</taxon>
        <taxon>campanulids</taxon>
        <taxon>Asterales</taxon>
        <taxon>Asteraceae</taxon>
        <taxon>Cichorioideae</taxon>
        <taxon>Cichorieae</taxon>
        <taxon>Cichoriinae</taxon>
        <taxon>Cichorium</taxon>
    </lineage>
</organism>
<gene>
    <name evidence="1" type="ORF">L2E82_40344</name>
</gene>
<evidence type="ECO:0000313" key="1">
    <source>
        <dbReference type="EMBL" id="KAI3710561.1"/>
    </source>
</evidence>
<comment type="caution">
    <text evidence="1">The sequence shown here is derived from an EMBL/GenBank/DDBJ whole genome shotgun (WGS) entry which is preliminary data.</text>
</comment>
<keyword evidence="2" id="KW-1185">Reference proteome</keyword>
<sequence>MVTRRSSSDGKLRPFKWPSMESIIDIPDAHGSDEVFGFCKFSHDALNNEVIYVTAMRDRGGSIVKWNTTTWKRISSKYVVKDPISAFTMSDDGIFLAM</sequence>
<name>A0ACB9AM43_CICIN</name>